<organism evidence="1 2">
    <name type="scientific">Streblomastix strix</name>
    <dbReference type="NCBI Taxonomy" id="222440"/>
    <lineage>
        <taxon>Eukaryota</taxon>
        <taxon>Metamonada</taxon>
        <taxon>Preaxostyla</taxon>
        <taxon>Oxymonadida</taxon>
        <taxon>Streblomastigidae</taxon>
        <taxon>Streblomastix</taxon>
    </lineage>
</organism>
<evidence type="ECO:0000313" key="1">
    <source>
        <dbReference type="EMBL" id="KAA6374411.1"/>
    </source>
</evidence>
<evidence type="ECO:0000313" key="2">
    <source>
        <dbReference type="Proteomes" id="UP000324800"/>
    </source>
</evidence>
<comment type="caution">
    <text evidence="1">The sequence shown here is derived from an EMBL/GenBank/DDBJ whole genome shotgun (WGS) entry which is preliminary data.</text>
</comment>
<proteinExistence type="predicted"/>
<gene>
    <name evidence="1" type="ORF">EZS28_030061</name>
</gene>
<reference evidence="1 2" key="1">
    <citation type="submission" date="2019-03" db="EMBL/GenBank/DDBJ databases">
        <title>Single cell metagenomics reveals metabolic interactions within the superorganism composed of flagellate Streblomastix strix and complex community of Bacteroidetes bacteria on its surface.</title>
        <authorList>
            <person name="Treitli S.C."/>
            <person name="Kolisko M."/>
            <person name="Husnik F."/>
            <person name="Keeling P."/>
            <person name="Hampl V."/>
        </authorList>
    </citation>
    <scope>NUCLEOTIDE SEQUENCE [LARGE SCALE GENOMIC DNA]</scope>
    <source>
        <strain evidence="1">ST1C</strain>
    </source>
</reference>
<dbReference type="EMBL" id="SNRW01012001">
    <property type="protein sequence ID" value="KAA6374411.1"/>
    <property type="molecule type" value="Genomic_DNA"/>
</dbReference>
<sequence>MKILLLVTGQQRHRTVFVQYELEQRVLLAALSKQNDIVNPMENFGGQSSNIGSTTQLKRANLKRIIEAVYSERDRTQQSEDSSESRSSNDCELIEIASGGATCCKDDRHARGEQLFRSILGVTGLGRNVIEIVIESMSLEIWRKKSACIRILNEFFEDQNIDLDKL</sequence>
<dbReference type="AlphaFoldDB" id="A0A5J4UWX8"/>
<protein>
    <submittedName>
        <fullName evidence="1">Uncharacterized protein</fullName>
    </submittedName>
</protein>
<name>A0A5J4UWX8_9EUKA</name>
<dbReference type="Proteomes" id="UP000324800">
    <property type="component" value="Unassembled WGS sequence"/>
</dbReference>
<accession>A0A5J4UWX8</accession>